<proteinExistence type="inferred from homology"/>
<evidence type="ECO:0000313" key="4">
    <source>
        <dbReference type="EMBL" id="MBL0718623.1"/>
    </source>
</evidence>
<dbReference type="EMBL" id="JAERRA010000001">
    <property type="protein sequence ID" value="MBL0718623.1"/>
    <property type="molecule type" value="Genomic_DNA"/>
</dbReference>
<protein>
    <submittedName>
        <fullName evidence="4">Sugar transferase</fullName>
    </submittedName>
</protein>
<dbReference type="PANTHER" id="PTHR30576:SF0">
    <property type="entry name" value="UNDECAPRENYL-PHOSPHATE N-ACETYLGALACTOSAMINYL 1-PHOSPHATE TRANSFERASE-RELATED"/>
    <property type="match status" value="1"/>
</dbReference>
<keyword evidence="2" id="KW-0472">Membrane</keyword>
<feature type="transmembrane region" description="Helical" evidence="2">
    <location>
        <begin position="16"/>
        <end position="37"/>
    </location>
</feature>
<comment type="caution">
    <text evidence="4">The sequence shown here is derived from an EMBL/GenBank/DDBJ whole genome shotgun (WGS) entry which is preliminary data.</text>
</comment>
<evidence type="ECO:0000259" key="3">
    <source>
        <dbReference type="Pfam" id="PF02397"/>
    </source>
</evidence>
<reference evidence="4 5" key="1">
    <citation type="submission" date="2021-01" db="EMBL/GenBank/DDBJ databases">
        <title>Piscinibacter sp. Jin2 Genome sequencing and assembly.</title>
        <authorList>
            <person name="Kim I."/>
        </authorList>
    </citation>
    <scope>NUCLEOTIDE SEQUENCE [LARGE SCALE GENOMIC DNA]</scope>
    <source>
        <strain evidence="4 5">Jin2</strain>
    </source>
</reference>
<dbReference type="RefSeq" id="WP_201823476.1">
    <property type="nucleotide sequence ID" value="NZ_JAERRA010000001.1"/>
</dbReference>
<dbReference type="AlphaFoldDB" id="A0A9X1BQJ7"/>
<gene>
    <name evidence="4" type="ORF">JI742_01855</name>
</gene>
<comment type="similarity">
    <text evidence="1">Belongs to the bacterial sugar transferase family.</text>
</comment>
<name>A0A9X1BQJ7_9BURK</name>
<dbReference type="GO" id="GO:0016539">
    <property type="term" value="P:intein-mediated protein splicing"/>
    <property type="evidence" value="ECO:0007669"/>
    <property type="project" value="InterPro"/>
</dbReference>
<dbReference type="Proteomes" id="UP000643207">
    <property type="component" value="Unassembled WGS sequence"/>
</dbReference>
<dbReference type="Pfam" id="PF02397">
    <property type="entry name" value="Bac_transf"/>
    <property type="match status" value="1"/>
</dbReference>
<dbReference type="GO" id="GO:0016780">
    <property type="term" value="F:phosphotransferase activity, for other substituted phosphate groups"/>
    <property type="evidence" value="ECO:0007669"/>
    <property type="project" value="TreeGrafter"/>
</dbReference>
<evidence type="ECO:0000256" key="2">
    <source>
        <dbReference type="SAM" id="Phobius"/>
    </source>
</evidence>
<organism evidence="4 5">
    <name type="scientific">Aquariibacter lacus</name>
    <dbReference type="NCBI Taxonomy" id="2801332"/>
    <lineage>
        <taxon>Bacteria</taxon>
        <taxon>Pseudomonadati</taxon>
        <taxon>Pseudomonadota</taxon>
        <taxon>Betaproteobacteria</taxon>
        <taxon>Burkholderiales</taxon>
        <taxon>Sphaerotilaceae</taxon>
        <taxon>Aquariibacter</taxon>
    </lineage>
</organism>
<sequence length="369" mass="40345">MKRLFDLTVTLVMAPFWIPVCLLAALALVLTAGWSPIYSSKRRVHGREVRTVIKFRTMVRHADRVLNRDTIPVSDTAFLNIPPDHEVYTPVGRRIERYALTEIPQLLQVLAGSMSLIGNRPLPVNVVNALLQRFPYAEDRFIAPGGLTGPVQLVGREDISDEDRLGLEIDYSLLTTLSYSYRIDLFILWNTVLVALHLRSAFTVPEVRALMMRAAAPVAVPPDELLERRTSGVRFPVAPRSLRLADGRQVDLCEIGYRGLRIVADESIAAGTVLHIPSAITASGHLVAVVCWSRPADDGRIAMGLSLQPGADTVMALLDLLRGPGSGGGRKQGEAAPPSAARTVLPHSLPAAELAAVRERHRDEQPHAA</sequence>
<evidence type="ECO:0000256" key="1">
    <source>
        <dbReference type="ARBA" id="ARBA00006464"/>
    </source>
</evidence>
<keyword evidence="5" id="KW-1185">Reference proteome</keyword>
<dbReference type="PROSITE" id="PS50817">
    <property type="entry name" value="INTEIN_N_TER"/>
    <property type="match status" value="1"/>
</dbReference>
<keyword evidence="4" id="KW-0808">Transferase</keyword>
<keyword evidence="2" id="KW-0812">Transmembrane</keyword>
<accession>A0A9X1BQJ7</accession>
<evidence type="ECO:0000313" key="5">
    <source>
        <dbReference type="Proteomes" id="UP000643207"/>
    </source>
</evidence>
<dbReference type="PANTHER" id="PTHR30576">
    <property type="entry name" value="COLANIC BIOSYNTHESIS UDP-GLUCOSE LIPID CARRIER TRANSFERASE"/>
    <property type="match status" value="1"/>
</dbReference>
<keyword evidence="2" id="KW-1133">Transmembrane helix</keyword>
<dbReference type="InterPro" id="IPR006141">
    <property type="entry name" value="Intein_N"/>
</dbReference>
<dbReference type="InterPro" id="IPR003362">
    <property type="entry name" value="Bact_transf"/>
</dbReference>
<feature type="domain" description="Bacterial sugar transferase" evidence="3">
    <location>
        <begin position="2"/>
        <end position="196"/>
    </location>
</feature>